<keyword evidence="2" id="KW-0812">Transmembrane</keyword>
<dbReference type="EMBL" id="JBHRVQ010000001">
    <property type="protein sequence ID" value="MFC3388326.1"/>
    <property type="molecule type" value="Genomic_DNA"/>
</dbReference>
<keyword evidence="2" id="KW-0472">Membrane</keyword>
<gene>
    <name evidence="3" type="ORF">ACFOEO_07070</name>
</gene>
<dbReference type="Proteomes" id="UP001595637">
    <property type="component" value="Unassembled WGS sequence"/>
</dbReference>
<name>A0ABV7N5G0_9STAP</name>
<feature type="region of interest" description="Disordered" evidence="1">
    <location>
        <begin position="69"/>
        <end position="160"/>
    </location>
</feature>
<feature type="compositionally biased region" description="Acidic residues" evidence="1">
    <location>
        <begin position="81"/>
        <end position="118"/>
    </location>
</feature>
<evidence type="ECO:0000256" key="1">
    <source>
        <dbReference type="SAM" id="MobiDB-lite"/>
    </source>
</evidence>
<feature type="transmembrane region" description="Helical" evidence="2">
    <location>
        <begin position="46"/>
        <end position="63"/>
    </location>
</feature>
<keyword evidence="2" id="KW-1133">Transmembrane helix</keyword>
<keyword evidence="4" id="KW-1185">Reference proteome</keyword>
<proteinExistence type="predicted"/>
<evidence type="ECO:0000313" key="4">
    <source>
        <dbReference type="Proteomes" id="UP001595637"/>
    </source>
</evidence>
<reference evidence="4" key="1">
    <citation type="journal article" date="2019" name="Int. J. Syst. Evol. Microbiol.">
        <title>The Global Catalogue of Microorganisms (GCM) 10K type strain sequencing project: providing services to taxonomists for standard genome sequencing and annotation.</title>
        <authorList>
            <consortium name="The Broad Institute Genomics Platform"/>
            <consortium name="The Broad Institute Genome Sequencing Center for Infectious Disease"/>
            <person name="Wu L."/>
            <person name="Ma J."/>
        </authorList>
    </citation>
    <scope>NUCLEOTIDE SEQUENCE [LARGE SCALE GENOMIC DNA]</scope>
    <source>
        <strain evidence="4">CCM 7756</strain>
    </source>
</reference>
<feature type="compositionally biased region" description="Acidic residues" evidence="1">
    <location>
        <begin position="131"/>
        <end position="160"/>
    </location>
</feature>
<evidence type="ECO:0000256" key="2">
    <source>
        <dbReference type="SAM" id="Phobius"/>
    </source>
</evidence>
<organism evidence="3 4">
    <name type="scientific">Salinicoccus sesuvii</name>
    <dbReference type="NCBI Taxonomy" id="868281"/>
    <lineage>
        <taxon>Bacteria</taxon>
        <taxon>Bacillati</taxon>
        <taxon>Bacillota</taxon>
        <taxon>Bacilli</taxon>
        <taxon>Bacillales</taxon>
        <taxon>Staphylococcaceae</taxon>
        <taxon>Salinicoccus</taxon>
    </lineage>
</organism>
<accession>A0ABV7N5G0</accession>
<comment type="caution">
    <text evidence="3">The sequence shown here is derived from an EMBL/GenBank/DDBJ whole genome shotgun (WGS) entry which is preliminary data.</text>
</comment>
<feature type="region of interest" description="Disordered" evidence="1">
    <location>
        <begin position="1"/>
        <end position="24"/>
    </location>
</feature>
<evidence type="ECO:0000313" key="3">
    <source>
        <dbReference type="EMBL" id="MFC3388326.1"/>
    </source>
</evidence>
<dbReference type="RefSeq" id="WP_380653633.1">
    <property type="nucleotide sequence ID" value="NZ_JBHRVQ010000001.1"/>
</dbReference>
<sequence length="160" mass="17941">MANDKDKRLTHNDSNIKGKREEDKVYIEGQNREMIQQKKVSKKNPLVWIMPIIIVLLIFPLIFQQISDGHDEEGNTTSTDGSEEETEPTDGELVEEDESESSEEESTDENEVDQEEADINSGSDDAQPDGPDGEETEEEGSEEGSDSDNEEESTEEESDN</sequence>
<protein>
    <submittedName>
        <fullName evidence="3">Uncharacterized protein</fullName>
    </submittedName>
</protein>